<dbReference type="STRING" id="388280.SAMN04488057_104203"/>
<evidence type="ECO:0000256" key="3">
    <source>
        <dbReference type="PIRSR" id="PIRSR640198-1"/>
    </source>
</evidence>
<keyword evidence="4" id="KW-0547">Nucleotide-binding</keyword>
<dbReference type="RefSeq" id="WP_143155957.1">
    <property type="nucleotide sequence ID" value="NZ_FRCY01000004.1"/>
</dbReference>
<dbReference type="PROSITE" id="PS51459">
    <property type="entry name" value="FIDO"/>
    <property type="match status" value="1"/>
</dbReference>
<dbReference type="Pfam" id="PF02661">
    <property type="entry name" value="Fic"/>
    <property type="match status" value="1"/>
</dbReference>
<dbReference type="Gene3D" id="1.10.3290.10">
    <property type="entry name" value="Fido-like domain"/>
    <property type="match status" value="1"/>
</dbReference>
<keyword evidence="8" id="KW-1185">Reference proteome</keyword>
<accession>A0A1M7MBG9</accession>
<dbReference type="AlphaFoldDB" id="A0A1M7MBG9"/>
<dbReference type="SMART" id="SM00420">
    <property type="entry name" value="HTH_DEOR"/>
    <property type="match status" value="1"/>
</dbReference>
<evidence type="ECO:0000259" key="6">
    <source>
        <dbReference type="PROSITE" id="PS51459"/>
    </source>
</evidence>
<dbReference type="SUPFAM" id="SSF140931">
    <property type="entry name" value="Fic-like"/>
    <property type="match status" value="1"/>
</dbReference>
<evidence type="ECO:0000256" key="2">
    <source>
        <dbReference type="ARBA" id="ARBA00023163"/>
    </source>
</evidence>
<sequence>MDISKKMNRKLDFESLVHQKINRLLGVIDTFKGSWNVLEQTKSGYLKELRKIATIESTGSSTRIEGATLTDEEVEKLLRSVKISKLDKREEQEVVGYYEVLEIILENHREIPLTQSYIHQLHGILLKHSDKDQTHKGRYKNLSNQVVANYPDGTQRTIFRTTEPHLTASEMEALLLWTNERLREQDLHPLLIVSVFVYEFLSIHPYQDGNGRLSRLLTTLLLIKLDYGFVQYLSFEHVVESKKEAYYRALMDGQKNRYSDRERIHGWVLFFLECLVELTVRLEAKYETYRKLKVFLNERQQQIVAHVREKETAQISELENSLGNYSRNTIKKDLAYLVNEGILLKTGAGRGVRYHIKK</sequence>
<feature type="domain" description="Fido" evidence="6">
    <location>
        <begin position="113"/>
        <end position="273"/>
    </location>
</feature>
<dbReference type="Proteomes" id="UP000184513">
    <property type="component" value="Unassembled WGS sequence"/>
</dbReference>
<dbReference type="Pfam" id="PF08220">
    <property type="entry name" value="HTH_DeoR"/>
    <property type="match status" value="1"/>
</dbReference>
<keyword evidence="4" id="KW-0067">ATP-binding</keyword>
<dbReference type="InterPro" id="IPR040198">
    <property type="entry name" value="Fido_containing"/>
</dbReference>
<keyword evidence="1" id="KW-0805">Transcription regulation</keyword>
<evidence type="ECO:0000256" key="5">
    <source>
        <dbReference type="PIRSR" id="PIRSR640198-3"/>
    </source>
</evidence>
<gene>
    <name evidence="7" type="ORF">SAMN04488057_104203</name>
</gene>
<dbReference type="PANTHER" id="PTHR13504">
    <property type="entry name" value="FIDO DOMAIN-CONTAINING PROTEIN DDB_G0283145"/>
    <property type="match status" value="1"/>
</dbReference>
<feature type="site" description="Important for autoinhibition of adenylyltransferase activity" evidence="5">
    <location>
        <position position="65"/>
    </location>
</feature>
<dbReference type="InterPro" id="IPR003812">
    <property type="entry name" value="Fido"/>
</dbReference>
<keyword evidence="2" id="KW-0804">Transcription</keyword>
<reference evidence="7 8" key="1">
    <citation type="submission" date="2016-11" db="EMBL/GenBank/DDBJ databases">
        <authorList>
            <person name="Jaros S."/>
            <person name="Januszkiewicz K."/>
            <person name="Wedrychowicz H."/>
        </authorList>
    </citation>
    <scope>NUCLEOTIDE SEQUENCE [LARGE SCALE GENOMIC DNA]</scope>
    <source>
        <strain evidence="7 8">CGMCC 1.6102</strain>
    </source>
</reference>
<dbReference type="InterPro" id="IPR036597">
    <property type="entry name" value="Fido-like_dom_sf"/>
</dbReference>
<evidence type="ECO:0000256" key="1">
    <source>
        <dbReference type="ARBA" id="ARBA00023015"/>
    </source>
</evidence>
<dbReference type="PANTHER" id="PTHR13504:SF38">
    <property type="entry name" value="FIDO DOMAIN-CONTAINING PROTEIN"/>
    <property type="match status" value="1"/>
</dbReference>
<dbReference type="InterPro" id="IPR001034">
    <property type="entry name" value="DeoR_HTH"/>
</dbReference>
<dbReference type="EMBL" id="FRCY01000004">
    <property type="protein sequence ID" value="SHM88071.1"/>
    <property type="molecule type" value="Genomic_DNA"/>
</dbReference>
<dbReference type="Gene3D" id="1.10.10.10">
    <property type="entry name" value="Winged helix-like DNA-binding domain superfamily/Winged helix DNA-binding domain"/>
    <property type="match status" value="1"/>
</dbReference>
<feature type="active site" evidence="3">
    <location>
        <position position="204"/>
    </location>
</feature>
<dbReference type="InterPro" id="IPR036390">
    <property type="entry name" value="WH_DNA-bd_sf"/>
</dbReference>
<dbReference type="OrthoDB" id="9814400at2"/>
<protein>
    <submittedName>
        <fullName evidence="7">Fic family protein</fullName>
    </submittedName>
</protein>
<dbReference type="GO" id="GO:0005524">
    <property type="term" value="F:ATP binding"/>
    <property type="evidence" value="ECO:0007669"/>
    <property type="project" value="UniProtKB-KW"/>
</dbReference>
<feature type="binding site" evidence="4">
    <location>
        <begin position="208"/>
        <end position="215"/>
    </location>
    <ligand>
        <name>ATP</name>
        <dbReference type="ChEBI" id="CHEBI:30616"/>
    </ligand>
</feature>
<proteinExistence type="predicted"/>
<evidence type="ECO:0000313" key="7">
    <source>
        <dbReference type="EMBL" id="SHM88071.1"/>
    </source>
</evidence>
<evidence type="ECO:0000256" key="4">
    <source>
        <dbReference type="PIRSR" id="PIRSR640198-2"/>
    </source>
</evidence>
<dbReference type="GO" id="GO:0003700">
    <property type="term" value="F:DNA-binding transcription factor activity"/>
    <property type="evidence" value="ECO:0007669"/>
    <property type="project" value="InterPro"/>
</dbReference>
<name>A0A1M7MBG9_9BACT</name>
<dbReference type="InterPro" id="IPR036388">
    <property type="entry name" value="WH-like_DNA-bd_sf"/>
</dbReference>
<dbReference type="SUPFAM" id="SSF46785">
    <property type="entry name" value="Winged helix' DNA-binding domain"/>
    <property type="match status" value="1"/>
</dbReference>
<evidence type="ECO:0000313" key="8">
    <source>
        <dbReference type="Proteomes" id="UP000184513"/>
    </source>
</evidence>
<organism evidence="7 8">
    <name type="scientific">Cyclobacterium lianum</name>
    <dbReference type="NCBI Taxonomy" id="388280"/>
    <lineage>
        <taxon>Bacteria</taxon>
        <taxon>Pseudomonadati</taxon>
        <taxon>Bacteroidota</taxon>
        <taxon>Cytophagia</taxon>
        <taxon>Cytophagales</taxon>
        <taxon>Cyclobacteriaceae</taxon>
        <taxon>Cyclobacterium</taxon>
    </lineage>
</organism>